<evidence type="ECO:0000256" key="2">
    <source>
        <dbReference type="ARBA" id="ARBA00023015"/>
    </source>
</evidence>
<organism evidence="8 9">
    <name type="scientific">Caenorhabditis angaria</name>
    <dbReference type="NCBI Taxonomy" id="860376"/>
    <lineage>
        <taxon>Eukaryota</taxon>
        <taxon>Metazoa</taxon>
        <taxon>Ecdysozoa</taxon>
        <taxon>Nematoda</taxon>
        <taxon>Chromadorea</taxon>
        <taxon>Rhabditida</taxon>
        <taxon>Rhabditina</taxon>
        <taxon>Rhabditomorpha</taxon>
        <taxon>Rhabditoidea</taxon>
        <taxon>Rhabditidae</taxon>
        <taxon>Peloderinae</taxon>
        <taxon>Caenorhabditis</taxon>
    </lineage>
</organism>
<evidence type="ECO:0000256" key="6">
    <source>
        <dbReference type="SAM" id="MobiDB-lite"/>
    </source>
</evidence>
<evidence type="ECO:0000313" key="8">
    <source>
        <dbReference type="EMBL" id="CAI5443379.1"/>
    </source>
</evidence>
<keyword evidence="5" id="KW-0539">Nucleus</keyword>
<dbReference type="Gene3D" id="1.10.10.10">
    <property type="entry name" value="Winged helix-like DNA-binding domain superfamily/Winged helix DNA-binding domain"/>
    <property type="match status" value="2"/>
</dbReference>
<dbReference type="OrthoDB" id="5318at2759"/>
<dbReference type="PANTHER" id="PTHR12081">
    <property type="entry name" value="TRANSCRIPTION FACTOR E2F"/>
    <property type="match status" value="1"/>
</dbReference>
<dbReference type="PANTHER" id="PTHR12081:SF7">
    <property type="entry name" value="TRANSCRIPTION FACTOR EFL-3"/>
    <property type="match status" value="1"/>
</dbReference>
<comment type="subcellular location">
    <subcellularLocation>
        <location evidence="5">Nucleus</location>
    </subcellularLocation>
</comment>
<evidence type="ECO:0000256" key="3">
    <source>
        <dbReference type="ARBA" id="ARBA00023125"/>
    </source>
</evidence>
<comment type="similarity">
    <text evidence="1 5">Belongs to the E2F/DP family.</text>
</comment>
<dbReference type="EMBL" id="CANHGI010000002">
    <property type="protein sequence ID" value="CAI5443379.1"/>
    <property type="molecule type" value="Genomic_DNA"/>
</dbReference>
<name>A0A9P1MX02_9PELO</name>
<protein>
    <recommendedName>
        <fullName evidence="7">E2F/DP family winged-helix DNA-binding domain-containing protein</fullName>
    </recommendedName>
</protein>
<keyword evidence="4 5" id="KW-0804">Transcription</keyword>
<accession>A0A9P1MX02</accession>
<dbReference type="InterPro" id="IPR036388">
    <property type="entry name" value="WH-like_DNA-bd_sf"/>
</dbReference>
<dbReference type="InterPro" id="IPR015633">
    <property type="entry name" value="E2F"/>
</dbReference>
<feature type="compositionally biased region" description="Pro residues" evidence="6">
    <location>
        <begin position="46"/>
        <end position="58"/>
    </location>
</feature>
<dbReference type="GO" id="GO:0000981">
    <property type="term" value="F:DNA-binding transcription factor activity, RNA polymerase II-specific"/>
    <property type="evidence" value="ECO:0007669"/>
    <property type="project" value="TreeGrafter"/>
</dbReference>
<dbReference type="FunFam" id="1.10.10.10:FF:000629">
    <property type="entry name" value="Transcription factor E2F/dimerization partner"/>
    <property type="match status" value="1"/>
</dbReference>
<sequence>MNLYGSSMMFTMEANKENIPPGSQFGLADLKEPIVLPVAQNHPHPHPLPTPKITPKPSPATSLRSDASFLPDSPAVNTSADEAEDDLESTSRKEKSLGLLCQRFLIAMNEETRANGTNEVHLETVARKMNVEKRRIYDIVNVMEALDAMAKTNKSYYQWHGLEQLPKLMMELQNEAVMEHLPERVLRVEQAMCSFTELSSSSSSSTSTSTSSNSSNSQSLVGSFAPCTSREQDKPSSAQPVKTERSRVDNRDRQGRNSLAQLCRRFLMVLLSNPRNIRKVSLDVASTVLIKDPETEGFEPPSRSRCRRLYDIANVLVALGLIKKVHYLFGTKKIPLFVYCGPEPDETATFDVYTSIERLLSAPQSTPVTPTIKATTDKLVQQLSAFGKRSSSENQLGSTNRSYHKVPKTEPTIIPISPHSSSLMMFAELAAAESLRMQNSPIRNMLFPAFLNNHPIRPTCSTLPFARNSPKKPHCPAPMKHSMSNILNPTNLKSTENLNLKFPPKPPTVILDHTTTSPFQLVQQKKQREKKIFGEIQNFQ</sequence>
<feature type="domain" description="E2F/DP family winged-helix DNA-binding" evidence="7">
    <location>
        <begin position="92"/>
        <end position="161"/>
    </location>
</feature>
<evidence type="ECO:0000313" key="9">
    <source>
        <dbReference type="Proteomes" id="UP001152747"/>
    </source>
</evidence>
<feature type="region of interest" description="Disordered" evidence="6">
    <location>
        <begin position="199"/>
        <end position="254"/>
    </location>
</feature>
<dbReference type="GO" id="GO:0000978">
    <property type="term" value="F:RNA polymerase II cis-regulatory region sequence-specific DNA binding"/>
    <property type="evidence" value="ECO:0007669"/>
    <property type="project" value="InterPro"/>
</dbReference>
<evidence type="ECO:0000256" key="5">
    <source>
        <dbReference type="RuleBase" id="RU003796"/>
    </source>
</evidence>
<feature type="region of interest" description="Disordered" evidence="6">
    <location>
        <begin position="36"/>
        <end position="92"/>
    </location>
</feature>
<dbReference type="SUPFAM" id="SSF46785">
    <property type="entry name" value="Winged helix' DNA-binding domain"/>
    <property type="match status" value="2"/>
</dbReference>
<feature type="compositionally biased region" description="Basic and acidic residues" evidence="6">
    <location>
        <begin position="242"/>
        <end position="254"/>
    </location>
</feature>
<evidence type="ECO:0000256" key="1">
    <source>
        <dbReference type="ARBA" id="ARBA00010940"/>
    </source>
</evidence>
<feature type="domain" description="E2F/DP family winged-helix DNA-binding" evidence="7">
    <location>
        <begin position="254"/>
        <end position="341"/>
    </location>
</feature>
<evidence type="ECO:0000259" key="7">
    <source>
        <dbReference type="SMART" id="SM01372"/>
    </source>
</evidence>
<dbReference type="FunFam" id="1.10.10.10:FF:000832">
    <property type="entry name" value="E2F-like (Mammalian transcription factor)"/>
    <property type="match status" value="1"/>
</dbReference>
<dbReference type="Proteomes" id="UP001152747">
    <property type="component" value="Unassembled WGS sequence"/>
</dbReference>
<keyword evidence="2 5" id="KW-0805">Transcription regulation</keyword>
<reference evidence="8" key="1">
    <citation type="submission" date="2022-11" db="EMBL/GenBank/DDBJ databases">
        <authorList>
            <person name="Kikuchi T."/>
        </authorList>
    </citation>
    <scope>NUCLEOTIDE SEQUENCE</scope>
    <source>
        <strain evidence="8">PS1010</strain>
    </source>
</reference>
<keyword evidence="3 5" id="KW-0238">DNA-binding</keyword>
<evidence type="ECO:0000256" key="4">
    <source>
        <dbReference type="ARBA" id="ARBA00023163"/>
    </source>
</evidence>
<dbReference type="SMART" id="SM01372">
    <property type="entry name" value="E2F_TDP"/>
    <property type="match status" value="2"/>
</dbReference>
<dbReference type="InterPro" id="IPR036390">
    <property type="entry name" value="WH_DNA-bd_sf"/>
</dbReference>
<keyword evidence="9" id="KW-1185">Reference proteome</keyword>
<comment type="caution">
    <text evidence="8">The sequence shown here is derived from an EMBL/GenBank/DDBJ whole genome shotgun (WGS) entry which is preliminary data.</text>
</comment>
<dbReference type="AlphaFoldDB" id="A0A9P1MX02"/>
<feature type="compositionally biased region" description="Low complexity" evidence="6">
    <location>
        <begin position="199"/>
        <end position="217"/>
    </location>
</feature>
<dbReference type="GO" id="GO:0090575">
    <property type="term" value="C:RNA polymerase II transcription regulator complex"/>
    <property type="evidence" value="ECO:0007669"/>
    <property type="project" value="TreeGrafter"/>
</dbReference>
<dbReference type="InterPro" id="IPR003316">
    <property type="entry name" value="E2F_WHTH_DNA-bd_dom"/>
</dbReference>
<gene>
    <name evidence="8" type="ORF">CAMP_LOCUS6016</name>
</gene>
<dbReference type="Pfam" id="PF02319">
    <property type="entry name" value="WHD_E2F_TDP"/>
    <property type="match status" value="2"/>
</dbReference>
<proteinExistence type="inferred from homology"/>